<dbReference type="InterPro" id="IPR035952">
    <property type="entry name" value="Rhomboid-like_sf"/>
</dbReference>
<evidence type="ECO:0000259" key="7">
    <source>
        <dbReference type="Pfam" id="PF01694"/>
    </source>
</evidence>
<dbReference type="SUPFAM" id="SSF144091">
    <property type="entry name" value="Rhomboid-like"/>
    <property type="match status" value="1"/>
</dbReference>
<keyword evidence="4 6" id="KW-1133">Transmembrane helix</keyword>
<accession>A0A1B6J3D7</accession>
<dbReference type="InterPro" id="IPR022764">
    <property type="entry name" value="Peptidase_S54_rhomboid_dom"/>
</dbReference>
<feature type="transmembrane region" description="Helical" evidence="6">
    <location>
        <begin position="215"/>
        <end position="235"/>
    </location>
</feature>
<comment type="subcellular location">
    <subcellularLocation>
        <location evidence="1">Membrane</location>
        <topology evidence="1">Multi-pass membrane protein</topology>
    </subcellularLocation>
</comment>
<protein>
    <recommendedName>
        <fullName evidence="7">Peptidase S54 rhomboid domain-containing protein</fullName>
    </recommendedName>
</protein>
<evidence type="ECO:0000256" key="5">
    <source>
        <dbReference type="ARBA" id="ARBA00023136"/>
    </source>
</evidence>
<feature type="transmembrane region" description="Helical" evidence="6">
    <location>
        <begin position="181"/>
        <end position="203"/>
    </location>
</feature>
<reference evidence="8" key="1">
    <citation type="submission" date="2015-11" db="EMBL/GenBank/DDBJ databases">
        <title>De novo transcriptome assembly of four potential Pierce s Disease insect vectors from Arizona vineyards.</title>
        <authorList>
            <person name="Tassone E.E."/>
        </authorList>
    </citation>
    <scope>NUCLEOTIDE SEQUENCE</scope>
</reference>
<evidence type="ECO:0000256" key="3">
    <source>
        <dbReference type="ARBA" id="ARBA00022692"/>
    </source>
</evidence>
<feature type="transmembrane region" description="Helical" evidence="6">
    <location>
        <begin position="104"/>
        <end position="121"/>
    </location>
</feature>
<sequence>MDPRYRPVQTKSAGHRFINKVKCALPYVPCFIFIVGLVQTVLYLIDSSELFQLLLYSPDHRLQPWRYVSYMLLHLDTTHLLINLGIQTVLAIPLEAEQGFLRTALVYILGGLAGSLGTAVLDPELSMVGSSAGVYALLLAQLPNILYNYELLRYQWYRVVSVVCLCVGDLTYDMFRQAGPVISWAAHVSGAVAGLLVGLTVFTSYSDCSPLSLSLLRYASIVLFTILVLFSILYIHTHKNKAILH</sequence>
<keyword evidence="5 6" id="KW-0472">Membrane</keyword>
<evidence type="ECO:0000256" key="2">
    <source>
        <dbReference type="ARBA" id="ARBA00009045"/>
    </source>
</evidence>
<dbReference type="GO" id="GO:0004252">
    <property type="term" value="F:serine-type endopeptidase activity"/>
    <property type="evidence" value="ECO:0007669"/>
    <property type="project" value="InterPro"/>
</dbReference>
<dbReference type="GO" id="GO:0016020">
    <property type="term" value="C:membrane"/>
    <property type="evidence" value="ECO:0007669"/>
    <property type="project" value="UniProtKB-SubCell"/>
</dbReference>
<dbReference type="Pfam" id="PF01694">
    <property type="entry name" value="Rhomboid"/>
    <property type="match status" value="1"/>
</dbReference>
<dbReference type="InterPro" id="IPR051739">
    <property type="entry name" value="Rhomboid_IM_Serine_Proteases"/>
</dbReference>
<comment type="similarity">
    <text evidence="2">Belongs to the peptidase S54 family.</text>
</comment>
<dbReference type="Gene3D" id="1.20.1540.10">
    <property type="entry name" value="Rhomboid-like"/>
    <property type="match status" value="1"/>
</dbReference>
<feature type="transmembrane region" description="Helical" evidence="6">
    <location>
        <begin position="127"/>
        <end position="149"/>
    </location>
</feature>
<gene>
    <name evidence="8" type="ORF">g.7332</name>
</gene>
<dbReference type="AlphaFoldDB" id="A0A1B6J3D7"/>
<evidence type="ECO:0000256" key="4">
    <source>
        <dbReference type="ARBA" id="ARBA00022989"/>
    </source>
</evidence>
<evidence type="ECO:0000256" key="6">
    <source>
        <dbReference type="SAM" id="Phobius"/>
    </source>
</evidence>
<feature type="transmembrane region" description="Helical" evidence="6">
    <location>
        <begin position="65"/>
        <end position="92"/>
    </location>
</feature>
<name>A0A1B6J3D7_9HEMI</name>
<feature type="domain" description="Peptidase S54 rhomboid" evidence="7">
    <location>
        <begin position="63"/>
        <end position="202"/>
    </location>
</feature>
<evidence type="ECO:0000313" key="8">
    <source>
        <dbReference type="EMBL" id="JAS93683.1"/>
    </source>
</evidence>
<dbReference type="EMBL" id="GECU01014023">
    <property type="protein sequence ID" value="JAS93683.1"/>
    <property type="molecule type" value="Transcribed_RNA"/>
</dbReference>
<keyword evidence="3 6" id="KW-0812">Transmembrane</keyword>
<dbReference type="PANTHER" id="PTHR45840:SF10">
    <property type="entry name" value="RHOMBOID PROTEASE"/>
    <property type="match status" value="1"/>
</dbReference>
<evidence type="ECO:0000256" key="1">
    <source>
        <dbReference type="ARBA" id="ARBA00004141"/>
    </source>
</evidence>
<feature type="transmembrane region" description="Helical" evidence="6">
    <location>
        <begin position="21"/>
        <end position="45"/>
    </location>
</feature>
<dbReference type="PANTHER" id="PTHR45840">
    <property type="entry name" value="RHOMBOID-RELATED PROTEIN"/>
    <property type="match status" value="1"/>
</dbReference>
<organism evidence="8">
    <name type="scientific">Homalodisca liturata</name>
    <dbReference type="NCBI Taxonomy" id="320908"/>
    <lineage>
        <taxon>Eukaryota</taxon>
        <taxon>Metazoa</taxon>
        <taxon>Ecdysozoa</taxon>
        <taxon>Arthropoda</taxon>
        <taxon>Hexapoda</taxon>
        <taxon>Insecta</taxon>
        <taxon>Pterygota</taxon>
        <taxon>Neoptera</taxon>
        <taxon>Paraneoptera</taxon>
        <taxon>Hemiptera</taxon>
        <taxon>Auchenorrhyncha</taxon>
        <taxon>Membracoidea</taxon>
        <taxon>Cicadellidae</taxon>
        <taxon>Cicadellinae</taxon>
        <taxon>Proconiini</taxon>
        <taxon>Homalodisca</taxon>
    </lineage>
</organism>
<proteinExistence type="inferred from homology"/>